<feature type="repeat" description="TPR" evidence="3">
    <location>
        <begin position="902"/>
        <end position="935"/>
    </location>
</feature>
<evidence type="ECO:0000313" key="10">
    <source>
        <dbReference type="EMBL" id="CAF4377911.1"/>
    </source>
</evidence>
<dbReference type="Proteomes" id="UP000663825">
    <property type="component" value="Unassembled WGS sequence"/>
</dbReference>
<protein>
    <recommendedName>
        <fullName evidence="15">Protein O-GlcNAc transferase</fullName>
    </recommendedName>
</protein>
<dbReference type="AlphaFoldDB" id="A0A820MMV7"/>
<feature type="repeat" description="TPR" evidence="3">
    <location>
        <begin position="482"/>
        <end position="515"/>
    </location>
</feature>
<dbReference type="EMBL" id="CAJNXB010003253">
    <property type="protein sequence ID" value="CAF3303346.1"/>
    <property type="molecule type" value="Genomic_DNA"/>
</dbReference>
<dbReference type="EMBL" id="CAJOBR010002756">
    <property type="protein sequence ID" value="CAF4702310.1"/>
    <property type="molecule type" value="Genomic_DNA"/>
</dbReference>
<evidence type="ECO:0000313" key="5">
    <source>
        <dbReference type="EMBL" id="CAF3303346.1"/>
    </source>
</evidence>
<dbReference type="PANTHER" id="PTHR45641:SF19">
    <property type="entry name" value="NEPHROCYSTIN-3"/>
    <property type="match status" value="1"/>
</dbReference>
<evidence type="ECO:0000256" key="3">
    <source>
        <dbReference type="PROSITE-ProRule" id="PRU00339"/>
    </source>
</evidence>
<dbReference type="Proteomes" id="UP000663833">
    <property type="component" value="Unassembled WGS sequence"/>
</dbReference>
<evidence type="ECO:0000256" key="4">
    <source>
        <dbReference type="SAM" id="MobiDB-lite"/>
    </source>
</evidence>
<dbReference type="OrthoDB" id="626167at2759"/>
<evidence type="ECO:0000256" key="1">
    <source>
        <dbReference type="ARBA" id="ARBA00022737"/>
    </source>
</evidence>
<keyword evidence="1" id="KW-0677">Repeat</keyword>
<sequence length="976" mass="111658">MNKNESTSTASELSSSATTNQSSTSSPSVATASNSGTTEMMKENSAFSQQIPRILQNFLLVWLDTNFDESKEDFQRSIQLIRNIVASITTFKDVEQCVDFISDIEDEKVFLIVTDSIGRHLISDVEIHTWTQLNSIYVLDDRSSTYEQYAHVTSKVSGVYTQIEPICETLKVHLGHCDRAMISMSFNGIDPLFMYTQLFKEALLEIEDDDDKSIRELIEYCRLQGNIHKDDIDKFEREYHQHRPIWWYTTPYFIYSMLNRALRLMDVDIILKMSFFIRHLHKDIEALYCEQQSTKTYVTPFRVFRGQGLSSDDFEKMKKTKGGLMSFNNFLSTSLERQVSFVFADSIAISKDSKSLGVLFVMTIDPKICETSSVPFVDVKNVGSFGDNEQEILFSTHSIFRIDGIEHIPDDNTDRLWEINLTLVGNDNHDLVKLTSQLRRELTWTKGWSRFGDILIRAGKSSKAEHLYRTLLRESSSEKERAHYNVQLGRVYYYTGEYSKALVSYEQVLEIRKIDLSPNYHELAFYYNNIGLVYCCTGEYSKSLASHERSLEIKKLAASPNDSELAISYHNMAGVYYKMGDYSKALLYYEKDLKISEIALPSNHPSLAVTYNNIGLVYANIGEYSKALESHERSLKIKKIVLPPNHPDLASSYNCIGELYFKMGQCSEALSWYQRSFEIIKIALPPNHPDLAFCYNNIGCVYSDMGEYLKAQSAYERSLEIRKKVLPSNHPSLATSYNNIGLLHMKMGEYSKALLLHQKALGIYEMALPQNHPSLATVYNNIGDVYKKMGKYSNALSWYERSLEVTKIALSPNHPDLAVSYNNIGLLYNNMGEYSKALSLLEQSLEITKIALPSNNPDVACCYNNIGLVYDNMGNYSKALPWYERSLEIRKIVLPPNHPELSVSYNNIGGVFMQMGKYSKALPWFEQALEMKKITLPPNHPSLSTSYLNISVLYDNMGEHSKALLYFEMARNIRRP</sequence>
<dbReference type="PROSITE" id="PS50293">
    <property type="entry name" value="TPR_REGION"/>
    <property type="match status" value="4"/>
</dbReference>
<dbReference type="InterPro" id="IPR019734">
    <property type="entry name" value="TPR_rpt"/>
</dbReference>
<dbReference type="Pfam" id="PF13374">
    <property type="entry name" value="TPR_10"/>
    <property type="match status" value="1"/>
</dbReference>
<dbReference type="PRINTS" id="PR00381">
    <property type="entry name" value="KINESINLIGHT"/>
</dbReference>
<keyword evidence="14" id="KW-1185">Reference proteome</keyword>
<dbReference type="EMBL" id="CAJNYD010001038">
    <property type="protein sequence ID" value="CAF3312384.1"/>
    <property type="molecule type" value="Genomic_DNA"/>
</dbReference>
<dbReference type="EMBL" id="CAJOBO010001434">
    <property type="protein sequence ID" value="CAF4377911.1"/>
    <property type="molecule type" value="Genomic_DNA"/>
</dbReference>
<evidence type="ECO:0000313" key="11">
    <source>
        <dbReference type="EMBL" id="CAF4461379.1"/>
    </source>
</evidence>
<feature type="repeat" description="TPR" evidence="3">
    <location>
        <begin position="818"/>
        <end position="851"/>
    </location>
</feature>
<dbReference type="Proteomes" id="UP000663862">
    <property type="component" value="Unassembled WGS sequence"/>
</dbReference>
<feature type="repeat" description="TPR" evidence="3">
    <location>
        <begin position="776"/>
        <end position="809"/>
    </location>
</feature>
<evidence type="ECO:0000313" key="8">
    <source>
        <dbReference type="EMBL" id="CAF3726358.1"/>
    </source>
</evidence>
<evidence type="ECO:0000313" key="14">
    <source>
        <dbReference type="Proteomes" id="UP000663873"/>
    </source>
</evidence>
<evidence type="ECO:0000313" key="6">
    <source>
        <dbReference type="EMBL" id="CAF3312384.1"/>
    </source>
</evidence>
<feature type="repeat" description="TPR" evidence="3">
    <location>
        <begin position="608"/>
        <end position="641"/>
    </location>
</feature>
<evidence type="ECO:0000313" key="12">
    <source>
        <dbReference type="EMBL" id="CAF4702310.1"/>
    </source>
</evidence>
<name>A0A820MMV7_9BILA</name>
<dbReference type="Proteomes" id="UP000663873">
    <property type="component" value="Unassembled WGS sequence"/>
</dbReference>
<dbReference type="EMBL" id="CAJOBQ010001157">
    <property type="protein sequence ID" value="CAF4461379.1"/>
    <property type="molecule type" value="Genomic_DNA"/>
</dbReference>
<dbReference type="Proteomes" id="UP000663872">
    <property type="component" value="Unassembled WGS sequence"/>
</dbReference>
<evidence type="ECO:0000313" key="13">
    <source>
        <dbReference type="Proteomes" id="UP000663851"/>
    </source>
</evidence>
<reference evidence="10" key="1">
    <citation type="submission" date="2021-02" db="EMBL/GenBank/DDBJ databases">
        <authorList>
            <person name="Nowell W R."/>
        </authorList>
    </citation>
    <scope>NUCLEOTIDE SEQUENCE</scope>
</reference>
<dbReference type="SUPFAM" id="SSF48452">
    <property type="entry name" value="TPR-like"/>
    <property type="match status" value="4"/>
</dbReference>
<feature type="compositionally biased region" description="Low complexity" evidence="4">
    <location>
        <begin position="1"/>
        <end position="35"/>
    </location>
</feature>
<feature type="repeat" description="TPR" evidence="3">
    <location>
        <begin position="734"/>
        <end position="767"/>
    </location>
</feature>
<dbReference type="Proteomes" id="UP000663848">
    <property type="component" value="Unassembled WGS sequence"/>
</dbReference>
<feature type="region of interest" description="Disordered" evidence="4">
    <location>
        <begin position="1"/>
        <end position="38"/>
    </location>
</feature>
<dbReference type="SMART" id="SM00028">
    <property type="entry name" value="TPR"/>
    <property type="match status" value="12"/>
</dbReference>
<dbReference type="InterPro" id="IPR011990">
    <property type="entry name" value="TPR-like_helical_dom_sf"/>
</dbReference>
<dbReference type="EMBL" id="CAJNYU010002692">
    <property type="protein sequence ID" value="CAF3584552.1"/>
    <property type="molecule type" value="Genomic_DNA"/>
</dbReference>
<evidence type="ECO:0000256" key="2">
    <source>
        <dbReference type="ARBA" id="ARBA00022803"/>
    </source>
</evidence>
<comment type="caution">
    <text evidence="10">The sequence shown here is derived from an EMBL/GenBank/DDBJ whole genome shotgun (WGS) entry which is preliminary data.</text>
</comment>
<accession>A0A820MMV7</accession>
<proteinExistence type="predicted"/>
<organism evidence="10 13">
    <name type="scientific">Rotaria socialis</name>
    <dbReference type="NCBI Taxonomy" id="392032"/>
    <lineage>
        <taxon>Eukaryota</taxon>
        <taxon>Metazoa</taxon>
        <taxon>Spiralia</taxon>
        <taxon>Gnathifera</taxon>
        <taxon>Rotifera</taxon>
        <taxon>Eurotatoria</taxon>
        <taxon>Bdelloidea</taxon>
        <taxon>Philodinida</taxon>
        <taxon>Philodinidae</taxon>
        <taxon>Rotaria</taxon>
    </lineage>
</organism>
<dbReference type="Proteomes" id="UP000663851">
    <property type="component" value="Unassembled WGS sequence"/>
</dbReference>
<evidence type="ECO:0000313" key="7">
    <source>
        <dbReference type="EMBL" id="CAF3584552.1"/>
    </source>
</evidence>
<dbReference type="PROSITE" id="PS50005">
    <property type="entry name" value="TPR"/>
    <property type="match status" value="10"/>
</dbReference>
<dbReference type="SUPFAM" id="SSF56399">
    <property type="entry name" value="ADP-ribosylation"/>
    <property type="match status" value="1"/>
</dbReference>
<dbReference type="Pfam" id="PF13424">
    <property type="entry name" value="TPR_12"/>
    <property type="match status" value="5"/>
</dbReference>
<dbReference type="Gene3D" id="1.25.40.10">
    <property type="entry name" value="Tetratricopeptide repeat domain"/>
    <property type="match status" value="4"/>
</dbReference>
<gene>
    <name evidence="7" type="ORF">FME351_LOCUS21129</name>
    <name evidence="8" type="ORF">GRG538_LOCUS29977</name>
    <name evidence="10" type="ORF">HFQ381_LOCUS18519</name>
    <name evidence="6" type="ORF">LUA448_LOCUS9116</name>
    <name evidence="12" type="ORF">QYT958_LOCUS17850</name>
    <name evidence="5" type="ORF">TIS948_LOCUS18555</name>
    <name evidence="11" type="ORF">TSG867_LOCUS17843</name>
    <name evidence="9" type="ORF">UJA718_LOCUS14764</name>
</gene>
<feature type="repeat" description="TPR" evidence="3">
    <location>
        <begin position="650"/>
        <end position="683"/>
    </location>
</feature>
<keyword evidence="2 3" id="KW-0802">TPR repeat</keyword>
<evidence type="ECO:0000313" key="9">
    <source>
        <dbReference type="EMBL" id="CAF4335250.1"/>
    </source>
</evidence>
<feature type="repeat" description="TPR" evidence="3">
    <location>
        <begin position="692"/>
        <end position="725"/>
    </location>
</feature>
<dbReference type="Gene3D" id="3.90.176.10">
    <property type="entry name" value="Toxin ADP-ribosyltransferase, Chain A, domain 1"/>
    <property type="match status" value="1"/>
</dbReference>
<dbReference type="EMBL" id="CAJOBP010002117">
    <property type="protein sequence ID" value="CAF4335250.1"/>
    <property type="molecule type" value="Genomic_DNA"/>
</dbReference>
<evidence type="ECO:0008006" key="15">
    <source>
        <dbReference type="Google" id="ProtNLM"/>
    </source>
</evidence>
<feature type="repeat" description="TPR" evidence="3">
    <location>
        <begin position="860"/>
        <end position="893"/>
    </location>
</feature>
<dbReference type="EMBL" id="CAJNYT010005283">
    <property type="protein sequence ID" value="CAF3726358.1"/>
    <property type="molecule type" value="Genomic_DNA"/>
</dbReference>
<dbReference type="Proteomes" id="UP000663869">
    <property type="component" value="Unassembled WGS sequence"/>
</dbReference>
<dbReference type="PANTHER" id="PTHR45641">
    <property type="entry name" value="TETRATRICOPEPTIDE REPEAT PROTEIN (AFU_ORTHOLOGUE AFUA_6G03870)"/>
    <property type="match status" value="1"/>
</dbReference>
<feature type="repeat" description="TPR" evidence="3">
    <location>
        <begin position="566"/>
        <end position="599"/>
    </location>
</feature>